<accession>G9ZCL0</accession>
<dbReference type="EMBL" id="AGCM01000023">
    <property type="protein sequence ID" value="EHM55741.1"/>
    <property type="molecule type" value="Genomic_DNA"/>
</dbReference>
<comment type="caution">
    <text evidence="1">The sequence shown here is derived from an EMBL/GenBank/DDBJ whole genome shotgun (WGS) entry which is preliminary data.</text>
</comment>
<name>G9ZCL0_9GAMM</name>
<dbReference type="AlphaFoldDB" id="G9ZCL0"/>
<gene>
    <name evidence="1" type="ORF">HMPREF9080_00487</name>
</gene>
<organism evidence="1 2">
    <name type="scientific">Cardiobacterium valvarum F0432</name>
    <dbReference type="NCBI Taxonomy" id="797473"/>
    <lineage>
        <taxon>Bacteria</taxon>
        <taxon>Pseudomonadati</taxon>
        <taxon>Pseudomonadota</taxon>
        <taxon>Gammaproteobacteria</taxon>
        <taxon>Cardiobacteriales</taxon>
        <taxon>Cardiobacteriaceae</taxon>
        <taxon>Cardiobacterium</taxon>
    </lineage>
</organism>
<evidence type="ECO:0000313" key="2">
    <source>
        <dbReference type="Proteomes" id="UP000004750"/>
    </source>
</evidence>
<proteinExistence type="predicted"/>
<sequence>MCLGVIWSLFYKFQLFSIRQRIKTPFSPYMNMGCIILILS</sequence>
<reference evidence="1 2" key="1">
    <citation type="submission" date="2011-08" db="EMBL/GenBank/DDBJ databases">
        <authorList>
            <person name="Weinstock G."/>
            <person name="Sodergren E."/>
            <person name="Clifton S."/>
            <person name="Fulton L."/>
            <person name="Fulton B."/>
            <person name="Courtney L."/>
            <person name="Fronick C."/>
            <person name="Harrison M."/>
            <person name="Strong C."/>
            <person name="Farmer C."/>
            <person name="Delahaunty K."/>
            <person name="Markovic C."/>
            <person name="Hall O."/>
            <person name="Minx P."/>
            <person name="Tomlinson C."/>
            <person name="Mitreva M."/>
            <person name="Hou S."/>
            <person name="Chen J."/>
            <person name="Wollam A."/>
            <person name="Pepin K.H."/>
            <person name="Johnson M."/>
            <person name="Bhonagiri V."/>
            <person name="Zhang X."/>
            <person name="Suruliraj S."/>
            <person name="Warren W."/>
            <person name="Chinwalla A."/>
            <person name="Mardis E.R."/>
            <person name="Wilson R.K."/>
        </authorList>
    </citation>
    <scope>NUCLEOTIDE SEQUENCE [LARGE SCALE GENOMIC DNA]</scope>
    <source>
        <strain evidence="1 2">F0432</strain>
    </source>
</reference>
<dbReference type="Proteomes" id="UP000004750">
    <property type="component" value="Unassembled WGS sequence"/>
</dbReference>
<evidence type="ECO:0000313" key="1">
    <source>
        <dbReference type="EMBL" id="EHM55741.1"/>
    </source>
</evidence>
<dbReference type="HOGENOM" id="CLU_3286780_0_0_6"/>
<protein>
    <submittedName>
        <fullName evidence="1">Uncharacterized protein</fullName>
    </submittedName>
</protein>